<accession>A0A0C3CT54</accession>
<evidence type="ECO:0000313" key="1">
    <source>
        <dbReference type="EMBL" id="KIM47264.1"/>
    </source>
</evidence>
<organism evidence="1 2">
    <name type="scientific">Hebeloma cylindrosporum</name>
    <dbReference type="NCBI Taxonomy" id="76867"/>
    <lineage>
        <taxon>Eukaryota</taxon>
        <taxon>Fungi</taxon>
        <taxon>Dikarya</taxon>
        <taxon>Basidiomycota</taxon>
        <taxon>Agaricomycotina</taxon>
        <taxon>Agaricomycetes</taxon>
        <taxon>Agaricomycetidae</taxon>
        <taxon>Agaricales</taxon>
        <taxon>Agaricineae</taxon>
        <taxon>Hymenogastraceae</taxon>
        <taxon>Hebeloma</taxon>
    </lineage>
</organism>
<evidence type="ECO:0000313" key="2">
    <source>
        <dbReference type="Proteomes" id="UP000053424"/>
    </source>
</evidence>
<dbReference type="EMBL" id="KN831770">
    <property type="protein sequence ID" value="KIM47264.1"/>
    <property type="molecule type" value="Genomic_DNA"/>
</dbReference>
<keyword evidence="2" id="KW-1185">Reference proteome</keyword>
<dbReference type="OrthoDB" id="3263651at2759"/>
<reference evidence="1 2" key="1">
    <citation type="submission" date="2014-04" db="EMBL/GenBank/DDBJ databases">
        <authorList>
            <consortium name="DOE Joint Genome Institute"/>
            <person name="Kuo A."/>
            <person name="Gay G."/>
            <person name="Dore J."/>
            <person name="Kohler A."/>
            <person name="Nagy L.G."/>
            <person name="Floudas D."/>
            <person name="Copeland A."/>
            <person name="Barry K.W."/>
            <person name="Cichocki N."/>
            <person name="Veneault-Fourrey C."/>
            <person name="LaButti K."/>
            <person name="Lindquist E.A."/>
            <person name="Lipzen A."/>
            <person name="Lundell T."/>
            <person name="Morin E."/>
            <person name="Murat C."/>
            <person name="Sun H."/>
            <person name="Tunlid A."/>
            <person name="Henrissat B."/>
            <person name="Grigoriev I.V."/>
            <person name="Hibbett D.S."/>
            <person name="Martin F."/>
            <person name="Nordberg H.P."/>
            <person name="Cantor M.N."/>
            <person name="Hua S.X."/>
        </authorList>
    </citation>
    <scope>NUCLEOTIDE SEQUENCE [LARGE SCALE GENOMIC DNA]</scope>
    <source>
        <strain evidence="2">h7</strain>
    </source>
</reference>
<dbReference type="AlphaFoldDB" id="A0A0C3CT54"/>
<reference evidence="2" key="2">
    <citation type="submission" date="2015-01" db="EMBL/GenBank/DDBJ databases">
        <title>Evolutionary Origins and Diversification of the Mycorrhizal Mutualists.</title>
        <authorList>
            <consortium name="DOE Joint Genome Institute"/>
            <consortium name="Mycorrhizal Genomics Consortium"/>
            <person name="Kohler A."/>
            <person name="Kuo A."/>
            <person name="Nagy L.G."/>
            <person name="Floudas D."/>
            <person name="Copeland A."/>
            <person name="Barry K.W."/>
            <person name="Cichocki N."/>
            <person name="Veneault-Fourrey C."/>
            <person name="LaButti K."/>
            <person name="Lindquist E.A."/>
            <person name="Lipzen A."/>
            <person name="Lundell T."/>
            <person name="Morin E."/>
            <person name="Murat C."/>
            <person name="Riley R."/>
            <person name="Ohm R."/>
            <person name="Sun H."/>
            <person name="Tunlid A."/>
            <person name="Henrissat B."/>
            <person name="Grigoriev I.V."/>
            <person name="Hibbett D.S."/>
            <person name="Martin F."/>
        </authorList>
    </citation>
    <scope>NUCLEOTIDE SEQUENCE [LARGE SCALE GENOMIC DNA]</scope>
    <source>
        <strain evidence="2">h7</strain>
    </source>
</reference>
<gene>
    <name evidence="1" type="ORF">M413DRAFT_23488</name>
</gene>
<dbReference type="HOGENOM" id="CLU_1806395_0_0_1"/>
<dbReference type="Proteomes" id="UP000053424">
    <property type="component" value="Unassembled WGS sequence"/>
</dbReference>
<sequence length="143" mass="15687">MVTLFTSVRKSLADFFATPFFPPHAQGRLLGGGLRLNQRLTVTSLKLHRWVRILDPRGLDFELKPITIKKTPGILMYAKLPAGPNSTFGSSAGSWKLCLWKRKTTVHELFGGGNLRRVKGRGPATRAMDTSGDISTLGVPSLL</sequence>
<name>A0A0C3CT54_HEBCY</name>
<proteinExistence type="predicted"/>
<protein>
    <submittedName>
        <fullName evidence="1">Uncharacterized protein</fullName>
    </submittedName>
</protein>